<name>A0A934HZJ5_9CORY</name>
<gene>
    <name evidence="2" type="ORF">JDV75_06740</name>
</gene>
<evidence type="ECO:0000313" key="2">
    <source>
        <dbReference type="EMBL" id="MBI8989457.1"/>
    </source>
</evidence>
<keyword evidence="3" id="KW-1185">Reference proteome</keyword>
<dbReference type="RefSeq" id="WP_198738503.1">
    <property type="nucleotide sequence ID" value="NZ_JAEIOS010000012.1"/>
</dbReference>
<feature type="compositionally biased region" description="Pro residues" evidence="1">
    <location>
        <begin position="254"/>
        <end position="272"/>
    </location>
</feature>
<reference evidence="2" key="1">
    <citation type="submission" date="2020-12" db="EMBL/GenBank/DDBJ databases">
        <title>Genome public.</title>
        <authorList>
            <person name="Sun Q."/>
        </authorList>
    </citation>
    <scope>NUCLEOTIDE SEQUENCE</scope>
    <source>
        <strain evidence="2">CCM 8863</strain>
    </source>
</reference>
<organism evidence="2 3">
    <name type="scientific">Corynebacterium meridianum</name>
    <dbReference type="NCBI Taxonomy" id="2765363"/>
    <lineage>
        <taxon>Bacteria</taxon>
        <taxon>Bacillati</taxon>
        <taxon>Actinomycetota</taxon>
        <taxon>Actinomycetes</taxon>
        <taxon>Mycobacteriales</taxon>
        <taxon>Corynebacteriaceae</taxon>
        <taxon>Corynebacterium</taxon>
    </lineage>
</organism>
<protein>
    <recommendedName>
        <fullName evidence="4">Anti-sigma-D factor RsdA sigma factor binding region domain-containing protein</fullName>
    </recommendedName>
</protein>
<comment type="caution">
    <text evidence="2">The sequence shown here is derived from an EMBL/GenBank/DDBJ whole genome shotgun (WGS) entry which is preliminary data.</text>
</comment>
<evidence type="ECO:0000313" key="3">
    <source>
        <dbReference type="Proteomes" id="UP000645966"/>
    </source>
</evidence>
<proteinExistence type="predicted"/>
<dbReference type="EMBL" id="JAEIOS010000012">
    <property type="protein sequence ID" value="MBI8989457.1"/>
    <property type="molecule type" value="Genomic_DNA"/>
</dbReference>
<dbReference type="AlphaFoldDB" id="A0A934HZJ5"/>
<feature type="region of interest" description="Disordered" evidence="1">
    <location>
        <begin position="237"/>
        <end position="318"/>
    </location>
</feature>
<dbReference type="Proteomes" id="UP000645966">
    <property type="component" value="Unassembled WGS sequence"/>
</dbReference>
<evidence type="ECO:0008006" key="4">
    <source>
        <dbReference type="Google" id="ProtNLM"/>
    </source>
</evidence>
<sequence length="318" mass="31543">MSDHRPEDAGVGGGQGDDLFRTDAFLDDLAHGVDPSGGDDELAGLLLGLKAEVDAPMPPAPSLDQLGLTDAAPATTRFAPVTGTVVEEPAAGDGGGARVVSLEARRRGVPGFVHGLIGAAAATLVIAGGGTAVYNAEPGSALWGVNTAMFGDHASVVELASTLEEADNRNANGDVAGALELLEQAKLMAKEINARNADKTEAGKRPLATRTVTVTATPEQPTPPEPMTVTVTSTVEVPSSTPNNVLPATEPGVPAVPPSATPPTTSPLPVPDGPGDDTEMPPVPGGGGGAAADNVGEVVDVPAGPAPTTDAALPPGQS</sequence>
<evidence type="ECO:0000256" key="1">
    <source>
        <dbReference type="SAM" id="MobiDB-lite"/>
    </source>
</evidence>
<accession>A0A934HZJ5</accession>
<feature type="compositionally biased region" description="Low complexity" evidence="1">
    <location>
        <begin position="291"/>
        <end position="301"/>
    </location>
</feature>